<dbReference type="OrthoDB" id="1914839at2759"/>
<feature type="compositionally biased region" description="Basic residues" evidence="2">
    <location>
        <begin position="816"/>
        <end position="834"/>
    </location>
</feature>
<dbReference type="EMBL" id="CP012526">
    <property type="protein sequence ID" value="ALC45672.1"/>
    <property type="molecule type" value="Genomic_DNA"/>
</dbReference>
<dbReference type="PROSITE" id="PS50005">
    <property type="entry name" value="TPR"/>
    <property type="match status" value="2"/>
</dbReference>
<feature type="compositionally biased region" description="Basic residues" evidence="2">
    <location>
        <begin position="758"/>
        <end position="771"/>
    </location>
</feature>
<dbReference type="SUPFAM" id="SSF48452">
    <property type="entry name" value="TPR-like"/>
    <property type="match status" value="1"/>
</dbReference>
<feature type="region of interest" description="Disordered" evidence="2">
    <location>
        <begin position="595"/>
        <end position="867"/>
    </location>
</feature>
<reference evidence="3 4" key="1">
    <citation type="submission" date="2015-08" db="EMBL/GenBank/DDBJ databases">
        <title>Ancestral chromatin configuration constrains chromatin evolution on differentiating sex chromosomes in Drosophila.</title>
        <authorList>
            <person name="Zhou Q."/>
            <person name="Bachtrog D."/>
        </authorList>
    </citation>
    <scope>NUCLEOTIDE SEQUENCE [LARGE SCALE GENOMIC DNA]</scope>
    <source>
        <tissue evidence="3">Whole larvae</tissue>
    </source>
</reference>
<feature type="compositionally biased region" description="Basic residues" evidence="2">
    <location>
        <begin position="523"/>
        <end position="539"/>
    </location>
</feature>
<organism evidence="3 4">
    <name type="scientific">Drosophila busckii</name>
    <name type="common">Fruit fly</name>
    <dbReference type="NCBI Taxonomy" id="30019"/>
    <lineage>
        <taxon>Eukaryota</taxon>
        <taxon>Metazoa</taxon>
        <taxon>Ecdysozoa</taxon>
        <taxon>Arthropoda</taxon>
        <taxon>Hexapoda</taxon>
        <taxon>Insecta</taxon>
        <taxon>Pterygota</taxon>
        <taxon>Neoptera</taxon>
        <taxon>Endopterygota</taxon>
        <taxon>Diptera</taxon>
        <taxon>Brachycera</taxon>
        <taxon>Muscomorpha</taxon>
        <taxon>Ephydroidea</taxon>
        <taxon>Drosophilidae</taxon>
        <taxon>Drosophila</taxon>
    </lineage>
</organism>
<dbReference type="STRING" id="30019.A0A0M4ENW0"/>
<proteinExistence type="predicted"/>
<evidence type="ECO:0000256" key="2">
    <source>
        <dbReference type="SAM" id="MobiDB-lite"/>
    </source>
</evidence>
<evidence type="ECO:0000313" key="3">
    <source>
        <dbReference type="EMBL" id="ALC45672.1"/>
    </source>
</evidence>
<dbReference type="PANTHER" id="PTHR23184">
    <property type="entry name" value="TETRATRICOPEPTIDE REPEAT PROTEIN 14"/>
    <property type="match status" value="1"/>
</dbReference>
<feature type="region of interest" description="Disordered" evidence="2">
    <location>
        <begin position="520"/>
        <end position="563"/>
    </location>
</feature>
<feature type="compositionally biased region" description="Low complexity" evidence="2">
    <location>
        <begin position="452"/>
        <end position="474"/>
    </location>
</feature>
<dbReference type="InterPro" id="IPR039190">
    <property type="entry name" value="TTC14"/>
</dbReference>
<feature type="compositionally biased region" description="Basic residues" evidence="2">
    <location>
        <begin position="717"/>
        <end position="750"/>
    </location>
</feature>
<dbReference type="SMR" id="A0A0M4ENW0"/>
<name>A0A0M4ENW0_DROBS</name>
<dbReference type="SMART" id="SM00028">
    <property type="entry name" value="TPR"/>
    <property type="match status" value="3"/>
</dbReference>
<dbReference type="AlphaFoldDB" id="A0A0M4ENW0"/>
<protein>
    <submittedName>
        <fullName evidence="3">CG6621</fullName>
    </submittedName>
</protein>
<keyword evidence="4" id="KW-1185">Reference proteome</keyword>
<dbReference type="PANTHER" id="PTHR23184:SF9">
    <property type="entry name" value="TETRATRICOPEPTIDE REPEAT PROTEIN 14"/>
    <property type="match status" value="1"/>
</dbReference>
<dbReference type="Gene3D" id="1.25.40.10">
    <property type="entry name" value="Tetratricopeptide repeat domain"/>
    <property type="match status" value="1"/>
</dbReference>
<dbReference type="InterPro" id="IPR019734">
    <property type="entry name" value="TPR_rpt"/>
</dbReference>
<dbReference type="OMA" id="RSKYSWY"/>
<evidence type="ECO:0000256" key="1">
    <source>
        <dbReference type="PROSITE-ProRule" id="PRU00339"/>
    </source>
</evidence>
<gene>
    <name evidence="3" type="ORF">Dbus_chr3Rg422</name>
</gene>
<feature type="compositionally biased region" description="Low complexity" evidence="2">
    <location>
        <begin position="630"/>
        <end position="641"/>
    </location>
</feature>
<feature type="repeat" description="TPR" evidence="1">
    <location>
        <begin position="378"/>
        <end position="411"/>
    </location>
</feature>
<dbReference type="Proteomes" id="UP000494163">
    <property type="component" value="Chromosome 3R"/>
</dbReference>
<sequence>MNTNYIASALCYHGQPLQKIWEDERGVDDLRHLNLTQPNYSVYQERQKYFTFQERAKRLKIHQFLARKANELYDRQLVSHVMEDSWLAQVNNCFAPQPPYEYYMNIKDKRMAYAHRMSVLKQGDIICATVLKIITNANRIIVKPLCTAEPLHYYLADIPIKACIMQDQWGPLPLDKQGNPRAFAVNDLIRCEVSNVSADVERLTLGMVAIYNKTPNIQLGLCDINDFPSYYRKIHNKEPPPSVHYEEQLKEMLEFDNPNYDVLFQLNGLLPNEQLSMMSTLKAGFPDNEYATELRQKQASQWAFRSVADGIEHFKNGQQVEAFQCLNKALNIDPRNVEGLVARGALYANRGNFLKGLKDFETALMLNKYHVNARKYMGETLVALGRSYEEENRIPEAVKAYSDCLNLLPQHEQARSSLDALQQRPMPNAGAGFMCMQPQPQLSNELLHLPNASSSNAVSSDDSSSSSTGSDNDTQANSNKLQQPFYALEQDKRAISDALTANEFKLDDDETMSSVRKLLRDASKHKKAKKKSKKKKSKERKYSGGSSCSSSKKSKTKEDKTSLATEAALEMLKKIDYAEAYRLMNSSCSDAQLRSQLKNYFKQKQRSESPPPPPPPMLSTTSASNQQRKAATATVTSSHSSLMLGPSTSRYAAAAAKDDEQAPPPPKFRNYPEQQQQRHHQHQEYQQEQQKLSFQIKKRALQMDKFGLLRLASHSQSRSRSRSPKRRRSNSRSNSRRTTSRRRSHSRNRNSRSPSRSHNIRRSRSRRRYTRSRSCSPPPRYGSGFRRFNNGARNRYSRSPTRTRSRSRSYSPWRHQQQHQRFQPRGRGRGRFQRRWHDDNQRHHHNGRRRSFERDVSPPGVDGPSIEEVDSMIKEAQKERKQGIIESDKGLLKK</sequence>
<dbReference type="InterPro" id="IPR011990">
    <property type="entry name" value="TPR-like_helical_dom_sf"/>
</dbReference>
<feature type="compositionally biased region" description="Polar residues" evidence="2">
    <location>
        <begin position="618"/>
        <end position="629"/>
    </location>
</feature>
<feature type="region of interest" description="Disordered" evidence="2">
    <location>
        <begin position="452"/>
        <end position="478"/>
    </location>
</feature>
<evidence type="ECO:0000313" key="4">
    <source>
        <dbReference type="Proteomes" id="UP000494163"/>
    </source>
</evidence>
<feature type="compositionally biased region" description="Low complexity" evidence="2">
    <location>
        <begin position="784"/>
        <end position="800"/>
    </location>
</feature>
<keyword evidence="1" id="KW-0802">TPR repeat</keyword>
<accession>A0A0M4ENW0</accession>
<feature type="repeat" description="TPR" evidence="1">
    <location>
        <begin position="337"/>
        <end position="370"/>
    </location>
</feature>